<dbReference type="Pfam" id="PF20066">
    <property type="entry name" value="Glyoxalase_8"/>
    <property type="match status" value="1"/>
</dbReference>
<dbReference type="Proteomes" id="UP001060336">
    <property type="component" value="Chromosome"/>
</dbReference>
<evidence type="ECO:0000313" key="4">
    <source>
        <dbReference type="Proteomes" id="UP001060336"/>
    </source>
</evidence>
<evidence type="ECO:0000259" key="2">
    <source>
        <dbReference type="Pfam" id="PF20066"/>
    </source>
</evidence>
<name>A0A9J7AXR1_9PROT</name>
<keyword evidence="4" id="KW-1185">Reference proteome</keyword>
<dbReference type="InterPro" id="IPR045517">
    <property type="entry name" value="Glyoxalase_8"/>
</dbReference>
<sequence>MSDSTAIPSIEDLKFSAGELRRDIAAEGIVISHGQALERIAHDLGFRDWNTLSAAARDSRPKSPVSKGERVTGHYLGQSFTATVIDSYALEMHSRYRVTLHFDEPVDVVTFESFSSFRQRVTCTLTPDGRTPQKTSNGKPQLVLEGKS</sequence>
<feature type="domain" description="Glyoxalase-related protein" evidence="2">
    <location>
        <begin position="5"/>
        <end position="145"/>
    </location>
</feature>
<dbReference type="AlphaFoldDB" id="A0A9J7AXR1"/>
<reference evidence="3" key="1">
    <citation type="submission" date="2022-08" db="EMBL/GenBank/DDBJ databases">
        <title>Nisaea acidiphila sp. nov., isolated from a marine algal debris and emended description of the genus Nisaea Urios et al. 2008.</title>
        <authorList>
            <person name="Kwon K."/>
        </authorList>
    </citation>
    <scope>NUCLEOTIDE SEQUENCE</scope>
    <source>
        <strain evidence="3">MEBiC11861</strain>
    </source>
</reference>
<proteinExistence type="predicted"/>
<accession>A0A9J7AXR1</accession>
<dbReference type="KEGG" id="naci:NUH88_00590"/>
<dbReference type="EMBL" id="CP102480">
    <property type="protein sequence ID" value="UUX50205.1"/>
    <property type="molecule type" value="Genomic_DNA"/>
</dbReference>
<organism evidence="3 4">
    <name type="scientific">Nisaea acidiphila</name>
    <dbReference type="NCBI Taxonomy" id="1862145"/>
    <lineage>
        <taxon>Bacteria</taxon>
        <taxon>Pseudomonadati</taxon>
        <taxon>Pseudomonadota</taxon>
        <taxon>Alphaproteobacteria</taxon>
        <taxon>Rhodospirillales</taxon>
        <taxon>Thalassobaculaceae</taxon>
        <taxon>Nisaea</taxon>
    </lineage>
</organism>
<evidence type="ECO:0000313" key="3">
    <source>
        <dbReference type="EMBL" id="UUX50205.1"/>
    </source>
</evidence>
<evidence type="ECO:0000256" key="1">
    <source>
        <dbReference type="SAM" id="MobiDB-lite"/>
    </source>
</evidence>
<feature type="region of interest" description="Disordered" evidence="1">
    <location>
        <begin position="125"/>
        <end position="148"/>
    </location>
</feature>
<dbReference type="RefSeq" id="WP_257769305.1">
    <property type="nucleotide sequence ID" value="NZ_CP102480.1"/>
</dbReference>
<gene>
    <name evidence="3" type="ORF">NUH88_00590</name>
</gene>
<protein>
    <submittedName>
        <fullName evidence="3">Glyoxalase superfamily protein</fullName>
    </submittedName>
</protein>